<gene>
    <name evidence="8" type="ORF">GPA21_05100</name>
</gene>
<dbReference type="PROSITE" id="PS50112">
    <property type="entry name" value="PAS"/>
    <property type="match status" value="1"/>
</dbReference>
<dbReference type="Pfam" id="PF00571">
    <property type="entry name" value="CBS"/>
    <property type="match status" value="4"/>
</dbReference>
<dbReference type="CDD" id="cd09833">
    <property type="entry name" value="CBS_pair_GGDEF_PAS_repeat1"/>
    <property type="match status" value="1"/>
</dbReference>
<dbReference type="Gene3D" id="3.30.70.270">
    <property type="match status" value="1"/>
</dbReference>
<dbReference type="InterPro" id="IPR000644">
    <property type="entry name" value="CBS_dom"/>
</dbReference>
<dbReference type="CDD" id="cd01948">
    <property type="entry name" value="EAL"/>
    <property type="match status" value="1"/>
</dbReference>
<dbReference type="PROSITE" id="PS50113">
    <property type="entry name" value="PAC"/>
    <property type="match status" value="1"/>
</dbReference>
<dbReference type="Gene3D" id="3.30.450.20">
    <property type="entry name" value="PAS domain"/>
    <property type="match status" value="1"/>
</dbReference>
<dbReference type="AlphaFoldDB" id="A0A972JAF2"/>
<dbReference type="SMART" id="SM00267">
    <property type="entry name" value="GGDEF"/>
    <property type="match status" value="1"/>
</dbReference>
<dbReference type="Pfam" id="PF13426">
    <property type="entry name" value="PAS_9"/>
    <property type="match status" value="1"/>
</dbReference>
<dbReference type="SUPFAM" id="SSF55785">
    <property type="entry name" value="PYP-like sensor domain (PAS domain)"/>
    <property type="match status" value="1"/>
</dbReference>
<dbReference type="InterPro" id="IPR046342">
    <property type="entry name" value="CBS_dom_sf"/>
</dbReference>
<dbReference type="FunFam" id="3.30.70.270:FF:000001">
    <property type="entry name" value="Diguanylate cyclase domain protein"/>
    <property type="match status" value="1"/>
</dbReference>
<dbReference type="SUPFAM" id="SSF55073">
    <property type="entry name" value="Nucleotide cyclase"/>
    <property type="match status" value="1"/>
</dbReference>
<name>A0A972JAF2_9RHOO</name>
<evidence type="ECO:0000313" key="8">
    <source>
        <dbReference type="EMBL" id="NMG02347.1"/>
    </source>
</evidence>
<proteinExistence type="predicted"/>
<dbReference type="SMART" id="SM00052">
    <property type="entry name" value="EAL"/>
    <property type="match status" value="1"/>
</dbReference>
<dbReference type="PROSITE" id="PS50883">
    <property type="entry name" value="EAL"/>
    <property type="match status" value="1"/>
</dbReference>
<dbReference type="SMART" id="SM00091">
    <property type="entry name" value="PAS"/>
    <property type="match status" value="1"/>
</dbReference>
<evidence type="ECO:0000256" key="2">
    <source>
        <dbReference type="PROSITE-ProRule" id="PRU00703"/>
    </source>
</evidence>
<dbReference type="Proteomes" id="UP000599523">
    <property type="component" value="Unassembled WGS sequence"/>
</dbReference>
<feature type="domain" description="CBS" evidence="7">
    <location>
        <begin position="111"/>
        <end position="167"/>
    </location>
</feature>
<comment type="catalytic activity">
    <reaction evidence="1">
        <text>3',3'-c-di-GMP + H2O = 5'-phosphoguanylyl(3'-&gt;5')guanosine + H(+)</text>
        <dbReference type="Rhea" id="RHEA:24902"/>
        <dbReference type="ChEBI" id="CHEBI:15377"/>
        <dbReference type="ChEBI" id="CHEBI:15378"/>
        <dbReference type="ChEBI" id="CHEBI:58754"/>
        <dbReference type="ChEBI" id="CHEBI:58805"/>
        <dbReference type="EC" id="3.1.4.52"/>
    </reaction>
    <physiologicalReaction direction="left-to-right" evidence="1">
        <dbReference type="Rhea" id="RHEA:24903"/>
    </physiologicalReaction>
</comment>
<feature type="domain" description="PAS" evidence="3">
    <location>
        <begin position="313"/>
        <end position="359"/>
    </location>
</feature>
<dbReference type="GO" id="GO:0071732">
    <property type="term" value="P:cellular response to nitric oxide"/>
    <property type="evidence" value="ECO:0007669"/>
    <property type="project" value="UniProtKB-ARBA"/>
</dbReference>
<dbReference type="SUPFAM" id="SSF54631">
    <property type="entry name" value="CBS-domain pair"/>
    <property type="match status" value="2"/>
</dbReference>
<feature type="domain" description="CBS" evidence="7">
    <location>
        <begin position="238"/>
        <end position="298"/>
    </location>
</feature>
<dbReference type="SMART" id="SM00116">
    <property type="entry name" value="CBS"/>
    <property type="match status" value="4"/>
</dbReference>
<dbReference type="InterPro" id="IPR000160">
    <property type="entry name" value="GGDEF_dom"/>
</dbReference>
<evidence type="ECO:0000313" key="9">
    <source>
        <dbReference type="Proteomes" id="UP000599523"/>
    </source>
</evidence>
<dbReference type="Pfam" id="PF00563">
    <property type="entry name" value="EAL"/>
    <property type="match status" value="1"/>
</dbReference>
<dbReference type="EMBL" id="WTVM01000020">
    <property type="protein sequence ID" value="NMG02347.1"/>
    <property type="molecule type" value="Genomic_DNA"/>
</dbReference>
<dbReference type="InterPro" id="IPR000014">
    <property type="entry name" value="PAS"/>
</dbReference>
<dbReference type="InterPro" id="IPR035919">
    <property type="entry name" value="EAL_sf"/>
</dbReference>
<organism evidence="8 9">
    <name type="scientific">Azoarcus taiwanensis</name>
    <dbReference type="NCBI Taxonomy" id="666964"/>
    <lineage>
        <taxon>Bacteria</taxon>
        <taxon>Pseudomonadati</taxon>
        <taxon>Pseudomonadota</taxon>
        <taxon>Betaproteobacteria</taxon>
        <taxon>Rhodocyclales</taxon>
        <taxon>Zoogloeaceae</taxon>
        <taxon>Azoarcus</taxon>
    </lineage>
</organism>
<dbReference type="GO" id="GO:0071111">
    <property type="term" value="F:cyclic-guanylate-specific phosphodiesterase activity"/>
    <property type="evidence" value="ECO:0007669"/>
    <property type="project" value="UniProtKB-EC"/>
</dbReference>
<dbReference type="RefSeq" id="WP_168987136.1">
    <property type="nucleotide sequence ID" value="NZ_CAWPHM010000122.1"/>
</dbReference>
<keyword evidence="9" id="KW-1185">Reference proteome</keyword>
<evidence type="ECO:0000256" key="1">
    <source>
        <dbReference type="ARBA" id="ARBA00051114"/>
    </source>
</evidence>
<comment type="caution">
    <text evidence="8">The sequence shown here is derived from an EMBL/GenBank/DDBJ whole genome shotgun (WGS) entry which is preliminary data.</text>
</comment>
<dbReference type="CDD" id="cd01949">
    <property type="entry name" value="GGDEF"/>
    <property type="match status" value="1"/>
</dbReference>
<dbReference type="InterPro" id="IPR052155">
    <property type="entry name" value="Biofilm_reg_signaling"/>
</dbReference>
<dbReference type="InterPro" id="IPR029787">
    <property type="entry name" value="Nucleotide_cyclase"/>
</dbReference>
<keyword evidence="2" id="KW-0129">CBS domain</keyword>
<feature type="domain" description="GGDEF" evidence="6">
    <location>
        <begin position="470"/>
        <end position="603"/>
    </location>
</feature>
<dbReference type="FunFam" id="3.20.20.450:FF:000001">
    <property type="entry name" value="Cyclic di-GMP phosphodiesterase yahA"/>
    <property type="match status" value="1"/>
</dbReference>
<sequence>MNKPAETEVCLTERDPSPASEQASQCLLGCVALSDLISDDISVGEVVRPFILECGPDTEVCEAARRMSEAHVSSILVVECDSVLGIWTERDALMLDLGLEDSLNRPIREVMSAPVKSIPQDLNIRELAVRFRDDHVRHYLVVDEEGRRRGIVSQTDVVLNQGIEHYLKLKSVSAIVKSGFTPLSSDSNLSDATRLMRDKGCDAVAVTYPEGGFGILTERDVTRLIAARSAARSVGEVASRPLLTVDVRTSLYRVRCLLADRGIRHIGVVDESGALADLISFSDILTGMELAYVRELQEALRARDAELNASQRDLRLAEKVIESSLEGILITDEALRIVSVNPAFTRLTGFTFEEVRGRSPGAFKSGRHDASFYRAMWQSIDTCGYWQGEIWNRRKSGELYPSMLAITAIHDRHGRLTNYAALFSDISQIKDSEEQIRNLAYYDPLTSLPNRRLLEDRLQVALAHAHRSQTRVAVMFVDLDRFKRINDTLGHEVGDQVLMEIAQRLRHCLREDDTVARMGGDEFIIVLGDVKHEDAPAQVASKIIEALREPVVIDGRELVITTSIGISVYPEDGADATVLIKNADTAMYRAKDEGRNSFQMYQTAMNARSLEHLALEAALHHALEREELVLHYQPVVDIASGKVVAAEALLRWQHPDLGLVSPADFIPLAEETGLILPIGAWVLREACRQRQSWAKQGFELPRIKVNLSARQFRDPNLVSLISGILSETGMPATSLNLELTESVLMDESEFGIAVLARLRDLGLGLALDDFGTGYSSLAYLKRFPIDELKMDRLFVRDVERKPTDAAITRAIISLAHSLGQKVVVEGIETQAQLEILTDGGCDMAQGFLFSKPVAAAEFRAWCDASNRNT</sequence>
<evidence type="ECO:0000259" key="3">
    <source>
        <dbReference type="PROSITE" id="PS50112"/>
    </source>
</evidence>
<evidence type="ECO:0000259" key="5">
    <source>
        <dbReference type="PROSITE" id="PS50883"/>
    </source>
</evidence>
<dbReference type="Gene3D" id="3.20.20.450">
    <property type="entry name" value="EAL domain"/>
    <property type="match status" value="1"/>
</dbReference>
<feature type="domain" description="EAL" evidence="5">
    <location>
        <begin position="612"/>
        <end position="866"/>
    </location>
</feature>
<dbReference type="NCBIfam" id="TIGR00254">
    <property type="entry name" value="GGDEF"/>
    <property type="match status" value="1"/>
</dbReference>
<dbReference type="InterPro" id="IPR043128">
    <property type="entry name" value="Rev_trsase/Diguanyl_cyclase"/>
</dbReference>
<dbReference type="InterPro" id="IPR035965">
    <property type="entry name" value="PAS-like_dom_sf"/>
</dbReference>
<protein>
    <submittedName>
        <fullName evidence="8">EAL domain-containing protein</fullName>
    </submittedName>
</protein>
<dbReference type="Gene3D" id="3.10.580.10">
    <property type="entry name" value="CBS-domain"/>
    <property type="match status" value="2"/>
</dbReference>
<dbReference type="PROSITE" id="PS51371">
    <property type="entry name" value="CBS"/>
    <property type="match status" value="2"/>
</dbReference>
<feature type="domain" description="PAC" evidence="4">
    <location>
        <begin position="386"/>
        <end position="438"/>
    </location>
</feature>
<dbReference type="InterPro" id="IPR001633">
    <property type="entry name" value="EAL_dom"/>
</dbReference>
<dbReference type="InterPro" id="IPR000700">
    <property type="entry name" value="PAS-assoc_C"/>
</dbReference>
<evidence type="ECO:0000259" key="7">
    <source>
        <dbReference type="PROSITE" id="PS51371"/>
    </source>
</evidence>
<accession>A0A972JAF2</accession>
<evidence type="ECO:0000259" key="6">
    <source>
        <dbReference type="PROSITE" id="PS50887"/>
    </source>
</evidence>
<evidence type="ECO:0000259" key="4">
    <source>
        <dbReference type="PROSITE" id="PS50113"/>
    </source>
</evidence>
<dbReference type="CDD" id="cd00130">
    <property type="entry name" value="PAS"/>
    <property type="match status" value="1"/>
</dbReference>
<dbReference type="Pfam" id="PF00990">
    <property type="entry name" value="GGDEF"/>
    <property type="match status" value="1"/>
</dbReference>
<dbReference type="NCBIfam" id="TIGR00229">
    <property type="entry name" value="sensory_box"/>
    <property type="match status" value="1"/>
</dbReference>
<dbReference type="PANTHER" id="PTHR44757">
    <property type="entry name" value="DIGUANYLATE CYCLASE DGCP"/>
    <property type="match status" value="1"/>
</dbReference>
<dbReference type="PANTHER" id="PTHR44757:SF2">
    <property type="entry name" value="BIOFILM ARCHITECTURE MAINTENANCE PROTEIN MBAA"/>
    <property type="match status" value="1"/>
</dbReference>
<reference evidence="8" key="1">
    <citation type="submission" date="2019-12" db="EMBL/GenBank/DDBJ databases">
        <title>Comparative genomics gives insights into the taxonomy of the Azoarcus-Aromatoleum group and reveals separate origins of nif in the plant-associated Azoarcus and non-plant-associated Aromatoleum sub-groups.</title>
        <authorList>
            <person name="Lafos M."/>
            <person name="Maluk M."/>
            <person name="Batista M."/>
            <person name="Junghare M."/>
            <person name="Carmona M."/>
            <person name="Faoro H."/>
            <person name="Cruz L.M."/>
            <person name="Battistoni F."/>
            <person name="De Souza E."/>
            <person name="Pedrosa F."/>
            <person name="Chen W.-M."/>
            <person name="Poole P.S."/>
            <person name="Dixon R.A."/>
            <person name="James E.K."/>
        </authorList>
    </citation>
    <scope>NUCLEOTIDE SEQUENCE</scope>
    <source>
        <strain evidence="8">NSC3</strain>
    </source>
</reference>
<dbReference type="PROSITE" id="PS50887">
    <property type="entry name" value="GGDEF"/>
    <property type="match status" value="1"/>
</dbReference>
<dbReference type="SUPFAM" id="SSF141868">
    <property type="entry name" value="EAL domain-like"/>
    <property type="match status" value="1"/>
</dbReference>